<accession>A0A4D5S215</accession>
<evidence type="ECO:0000313" key="1">
    <source>
        <dbReference type="EMBL" id="MOY43245.1"/>
    </source>
</evidence>
<protein>
    <submittedName>
        <fullName evidence="1">Putative secreted protein</fullName>
    </submittedName>
</protein>
<sequence length="101" mass="9939">MSSPDSSDSSFFSSFLAASLGAAAAPPAAGDAAAGAAPPPPDGIDASFSLPLAMTSSTDFPLSSLITFLTRSASLSMPTLPSIFSTSAADGSLFPPIAARR</sequence>
<dbReference type="AlphaFoldDB" id="A0A4D5S215"/>
<name>A0A4D5S215_IXOSC</name>
<dbReference type="EMBL" id="GHJT01009274">
    <property type="protein sequence ID" value="MOY43245.1"/>
    <property type="molecule type" value="Transcribed_RNA"/>
</dbReference>
<reference evidence="1" key="1">
    <citation type="submission" date="2019-04" db="EMBL/GenBank/DDBJ databases">
        <title>An insight into the mialome of Ixodes scapularis.</title>
        <authorList>
            <person name="Ribeiro J.M."/>
            <person name="Mather T.N."/>
            <person name="Karim S."/>
        </authorList>
    </citation>
    <scope>NUCLEOTIDE SEQUENCE</scope>
</reference>
<proteinExistence type="predicted"/>
<organism evidence="1">
    <name type="scientific">Ixodes scapularis</name>
    <name type="common">Black-legged tick</name>
    <name type="synonym">Deer tick</name>
    <dbReference type="NCBI Taxonomy" id="6945"/>
    <lineage>
        <taxon>Eukaryota</taxon>
        <taxon>Metazoa</taxon>
        <taxon>Ecdysozoa</taxon>
        <taxon>Arthropoda</taxon>
        <taxon>Chelicerata</taxon>
        <taxon>Arachnida</taxon>
        <taxon>Acari</taxon>
        <taxon>Parasitiformes</taxon>
        <taxon>Ixodida</taxon>
        <taxon>Ixodoidea</taxon>
        <taxon>Ixodidae</taxon>
        <taxon>Ixodinae</taxon>
        <taxon>Ixodes</taxon>
    </lineage>
</organism>